<feature type="transmembrane region" description="Helical" evidence="14">
    <location>
        <begin position="250"/>
        <end position="277"/>
    </location>
</feature>
<keyword evidence="9" id="KW-0256">Endoplasmic reticulum</keyword>
<name>A0AAV7SA76_PLEWA</name>
<evidence type="ECO:0000256" key="2">
    <source>
        <dbReference type="ARBA" id="ARBA00004922"/>
    </source>
</evidence>
<evidence type="ECO:0000256" key="7">
    <source>
        <dbReference type="ARBA" id="ARBA00022679"/>
    </source>
</evidence>
<feature type="transmembrane region" description="Helical" evidence="14">
    <location>
        <begin position="340"/>
        <end position="361"/>
    </location>
</feature>
<evidence type="ECO:0000313" key="15">
    <source>
        <dbReference type="EMBL" id="KAJ1161457.1"/>
    </source>
</evidence>
<evidence type="ECO:0000256" key="3">
    <source>
        <dbReference type="ARBA" id="ARBA00010600"/>
    </source>
</evidence>
<dbReference type="GO" id="GO:0005789">
    <property type="term" value="C:endoplasmic reticulum membrane"/>
    <property type="evidence" value="ECO:0007669"/>
    <property type="project" value="UniProtKB-SubCell"/>
</dbReference>
<dbReference type="PANTHER" id="PTHR12989:SF10">
    <property type="entry name" value="DOL-P-GLC:GLC(2)MAN(9)GLCNAC(2)-PP-DOL ALPHA-1,2-GLUCOSYLTRANSFERASE-RELATED"/>
    <property type="match status" value="1"/>
</dbReference>
<evidence type="ECO:0000256" key="9">
    <source>
        <dbReference type="ARBA" id="ARBA00022824"/>
    </source>
</evidence>
<evidence type="ECO:0000256" key="14">
    <source>
        <dbReference type="SAM" id="Phobius"/>
    </source>
</evidence>
<dbReference type="PIRSF" id="PIRSF028810">
    <property type="entry name" value="Alpha1_2_glucosyltferase_Alg10"/>
    <property type="match status" value="1"/>
</dbReference>
<feature type="transmembrane region" description="Helical" evidence="14">
    <location>
        <begin position="489"/>
        <end position="517"/>
    </location>
</feature>
<dbReference type="EMBL" id="JANPWB010000008">
    <property type="protein sequence ID" value="KAJ1161457.1"/>
    <property type="molecule type" value="Genomic_DNA"/>
</dbReference>
<evidence type="ECO:0000256" key="11">
    <source>
        <dbReference type="ARBA" id="ARBA00023136"/>
    </source>
</evidence>
<dbReference type="EC" id="2.4.1.256" evidence="4"/>
<evidence type="ECO:0000256" key="12">
    <source>
        <dbReference type="ARBA" id="ARBA00044727"/>
    </source>
</evidence>
<evidence type="ECO:0000256" key="8">
    <source>
        <dbReference type="ARBA" id="ARBA00022692"/>
    </source>
</evidence>
<comment type="subcellular location">
    <subcellularLocation>
        <location evidence="1">Endoplasmic reticulum membrane</location>
        <topology evidence="1">Multi-pass membrane protein</topology>
    </subcellularLocation>
</comment>
<dbReference type="InterPro" id="IPR016900">
    <property type="entry name" value="Alg10"/>
</dbReference>
<comment type="similarity">
    <text evidence="3">Belongs to the ALG10 glucosyltransferase family.</text>
</comment>
<sequence length="565" mass="64941">MRTHRAREHPERRSYACKSLFESTIIGPISIKEVHGGNCSILFQDGVGSCGRVDAGFAVAASQYRCNQLYPAQVQLRWAQVLVLSSLPVHRGCKMRVLQDGLFSAVLSGGFLLSCLIYSRVTREQRTPYMDEIFHVQQAQQYCAGRFREWDPMITTLPGLYLVSIGIVKPTAWLLGWTGRVVCSTAMLRFVNLLFSVGNLYLLYSIICKIHYRDKGVTSFKRILSAFTLSMFPVLYFFTFLYYTDTGSTFFVLFSYLMCLSGNHKAAALLGFGAVWFRQTNIIWTLFCGGGLAAERLTEAWTSELKKDDRHAPLKGSLSEVARGIQFLINHLMKFTNLKALIFLTWPYLVVVFQFFFFVAVNGGIVVGDRSNHEACLNVPQVFYFLAFTLAFSSPCLLLSPRRIQDFLQSVWRQPVRYAVLTAAFLLLVWKCTHVHKYLLADNRHYTFYIWQRIFQKHALAKFVAVPVYVFAGWSFVNELKSKSVFWNLMFLACLLAATIPQKLLEFRYFILPYLIYRLNVNVPSVPKLLLELALYSAVNAVTLHFFLNRTFQWPDSEETQRFMW</sequence>
<evidence type="ECO:0000256" key="13">
    <source>
        <dbReference type="ARBA" id="ARBA00048064"/>
    </source>
</evidence>
<keyword evidence="10 14" id="KW-1133">Transmembrane helix</keyword>
<gene>
    <name evidence="15" type="ORF">NDU88_001943</name>
</gene>
<protein>
    <recommendedName>
        <fullName evidence="5">Dol-P-Glc:Glc(2)Man(9)GlcNAc(2)-PP-Dol alpha-1,2-glucosyltransferase</fullName>
        <ecNumber evidence="4">2.4.1.256</ecNumber>
    </recommendedName>
</protein>
<evidence type="ECO:0000256" key="1">
    <source>
        <dbReference type="ARBA" id="ARBA00004477"/>
    </source>
</evidence>
<dbReference type="PANTHER" id="PTHR12989">
    <property type="entry name" value="ALPHA-1,2-GLUCOSYLTRANSFERASE ALG10"/>
    <property type="match status" value="1"/>
</dbReference>
<feature type="transmembrane region" description="Helical" evidence="14">
    <location>
        <begin position="190"/>
        <end position="212"/>
    </location>
</feature>
<feature type="transmembrane region" description="Helical" evidence="14">
    <location>
        <begin position="419"/>
        <end position="439"/>
    </location>
</feature>
<feature type="transmembrane region" description="Helical" evidence="14">
    <location>
        <begin position="381"/>
        <end position="399"/>
    </location>
</feature>
<dbReference type="GO" id="GO:0106073">
    <property type="term" value="F:dolichyl pyrophosphate Glc2Man9GlcNAc2 alpha-1,2-glucosyltransferase activity"/>
    <property type="evidence" value="ECO:0007669"/>
    <property type="project" value="UniProtKB-EC"/>
</dbReference>
<feature type="transmembrane region" description="Helical" evidence="14">
    <location>
        <begin position="224"/>
        <end position="244"/>
    </location>
</feature>
<keyword evidence="6" id="KW-0328">Glycosyltransferase</keyword>
<accession>A0AAV7SA76</accession>
<comment type="caution">
    <text evidence="15">The sequence shown here is derived from an EMBL/GenBank/DDBJ whole genome shotgun (WGS) entry which is preliminary data.</text>
</comment>
<proteinExistence type="inferred from homology"/>
<evidence type="ECO:0000256" key="10">
    <source>
        <dbReference type="ARBA" id="ARBA00022989"/>
    </source>
</evidence>
<comment type="catalytic activity">
    <reaction evidence="13">
        <text>an alpha-D-Glc-(1-&gt;3)-alpha-D-Glc-(1-&gt;3)-alpha-D-Man-(1-&gt;2)-alpha-D-Man-(1-&gt;2)-alpha-D-Man-(1-&gt;3)-[alpha-D-Man-(1-&gt;2)-alpha-D-Man-(1-&gt;3)-[alpha-D-Man-(1-&gt;2)-alpha-D-Man-(1-&gt;6)]-alpha-D-Man-(1-&gt;6)]-beta-D-Man-(1-&gt;4)-beta-D-GlcNAc-(1-&gt;4)-alpha-D-GlcNAc-diphospho-di-trans,poly-cis-dolichol + a di-trans,poly-cis-dolichyl beta-D-glucosyl phosphate = a alpha-D-Glc-(1-&gt;2)-alpha-D-Glc-(1-&gt;3)-alpha-D-Glc-(1-&gt;3)-alpha-D-Man-(1-&gt;2)-alpha-D-Man-(1-&gt;2)-alpha-D-Man-(1-&gt;3)-[alpha-D-Man-(1-&gt;2)-alpha-D-Man-(1-&gt;3)-[alpha-D-Man-(1-&gt;2)-alpha-D-Man-(1-&gt;6)]-alpha-D-Man-(1-&gt;6)]-beta-D-Man-(1-&gt;4)-beta-D-GlcNAc-(1-&gt;4)-alpha-D-GlcNAc-diphospho-di-trans,poly-cis-dolichol + a di-trans,poly-cis-dolichyl phosphate + H(+)</text>
        <dbReference type="Rhea" id="RHEA:29543"/>
        <dbReference type="Rhea" id="RHEA-COMP:19498"/>
        <dbReference type="Rhea" id="RHEA-COMP:19502"/>
        <dbReference type="Rhea" id="RHEA-COMP:19512"/>
        <dbReference type="Rhea" id="RHEA-COMP:19522"/>
        <dbReference type="ChEBI" id="CHEBI:15378"/>
        <dbReference type="ChEBI" id="CHEBI:57525"/>
        <dbReference type="ChEBI" id="CHEBI:57683"/>
        <dbReference type="ChEBI" id="CHEBI:132522"/>
        <dbReference type="ChEBI" id="CHEBI:132523"/>
        <dbReference type="EC" id="2.4.1.256"/>
    </reaction>
    <physiologicalReaction direction="left-to-right" evidence="13">
        <dbReference type="Rhea" id="RHEA:29544"/>
    </physiologicalReaction>
</comment>
<comment type="pathway">
    <text evidence="2">Protein modification; protein glycosylation.</text>
</comment>
<reference evidence="15" key="1">
    <citation type="journal article" date="2022" name="bioRxiv">
        <title>Sequencing and chromosome-scale assembly of the giantPleurodeles waltlgenome.</title>
        <authorList>
            <person name="Brown T."/>
            <person name="Elewa A."/>
            <person name="Iarovenko S."/>
            <person name="Subramanian E."/>
            <person name="Araus A.J."/>
            <person name="Petzold A."/>
            <person name="Susuki M."/>
            <person name="Suzuki K.-i.T."/>
            <person name="Hayashi T."/>
            <person name="Toyoda A."/>
            <person name="Oliveira C."/>
            <person name="Osipova E."/>
            <person name="Leigh N.D."/>
            <person name="Simon A."/>
            <person name="Yun M.H."/>
        </authorList>
    </citation>
    <scope>NUCLEOTIDE SEQUENCE</scope>
    <source>
        <strain evidence="15">20211129_DDA</strain>
        <tissue evidence="15">Liver</tissue>
    </source>
</reference>
<keyword evidence="16" id="KW-1185">Reference proteome</keyword>
<comment type="function">
    <text evidence="12">Dol-P-Glc:Glc(2)Man(9)GlcNAc(2)-PP-Dol alpha-1,2-glucosyltransferase that operates in the biosynthetic pathway of dolichol-linked oligosaccharides, the glycan precursors employed in protein asparagine (N)-glycosylation. The assembly of dolichol-linked oligosaccharides begins on the cytosolic side of the endoplasmic reticulum membrane and finishes in its lumen. The sequential addition of sugars to dolichol pyrophosphate produces dolichol-linked oligosaccharides containing fourteen sugars, including two GlcNAcs, nine mannoses and three glucoses. Once assembled, the oligosaccharide is transferred from the lipid to nascent proteins by oligosaccharyltransferases. In the lumen of the endoplasmic reticulum, adds the third and last glucose residue from dolichyl phosphate glucose (Dol-P-Glc) onto the lipid-linked oligosaccharide intermediate Glc(2)Man(9)GlcNAc(2)-PP-Dol to produce Glc(3)Man(9)GlcNAc(2)-PP-Dol.</text>
</comment>
<keyword evidence="8 14" id="KW-0812">Transmembrane</keyword>
<dbReference type="AlphaFoldDB" id="A0AAV7SA76"/>
<evidence type="ECO:0000256" key="4">
    <source>
        <dbReference type="ARBA" id="ARBA00011967"/>
    </source>
</evidence>
<feature type="transmembrane region" description="Helical" evidence="14">
    <location>
        <begin position="459"/>
        <end position="477"/>
    </location>
</feature>
<feature type="transmembrane region" description="Helical" evidence="14">
    <location>
        <begin position="101"/>
        <end position="121"/>
    </location>
</feature>
<keyword evidence="7" id="KW-0808">Transferase</keyword>
<keyword evidence="11 14" id="KW-0472">Membrane</keyword>
<evidence type="ECO:0000256" key="5">
    <source>
        <dbReference type="ARBA" id="ARBA00018512"/>
    </source>
</evidence>
<organism evidence="15 16">
    <name type="scientific">Pleurodeles waltl</name>
    <name type="common">Iberian ribbed newt</name>
    <dbReference type="NCBI Taxonomy" id="8319"/>
    <lineage>
        <taxon>Eukaryota</taxon>
        <taxon>Metazoa</taxon>
        <taxon>Chordata</taxon>
        <taxon>Craniata</taxon>
        <taxon>Vertebrata</taxon>
        <taxon>Euteleostomi</taxon>
        <taxon>Amphibia</taxon>
        <taxon>Batrachia</taxon>
        <taxon>Caudata</taxon>
        <taxon>Salamandroidea</taxon>
        <taxon>Salamandridae</taxon>
        <taxon>Pleurodelinae</taxon>
        <taxon>Pleurodeles</taxon>
    </lineage>
</organism>
<dbReference type="Proteomes" id="UP001066276">
    <property type="component" value="Chromosome 4_2"/>
</dbReference>
<dbReference type="GO" id="GO:0006488">
    <property type="term" value="P:dolichol-linked oligosaccharide biosynthetic process"/>
    <property type="evidence" value="ECO:0007669"/>
    <property type="project" value="InterPro"/>
</dbReference>
<evidence type="ECO:0000256" key="6">
    <source>
        <dbReference type="ARBA" id="ARBA00022676"/>
    </source>
</evidence>
<dbReference type="Pfam" id="PF04922">
    <property type="entry name" value="DIE2_ALG10"/>
    <property type="match status" value="1"/>
</dbReference>
<evidence type="ECO:0000313" key="16">
    <source>
        <dbReference type="Proteomes" id="UP001066276"/>
    </source>
</evidence>